<keyword evidence="7" id="KW-0325">Glycoprotein</keyword>
<keyword evidence="2" id="KW-0336">GPI-anchor</keyword>
<organism evidence="11 12">
    <name type="scientific">Diabrotica virgifera virgifera</name>
    <name type="common">western corn rootworm</name>
    <dbReference type="NCBI Taxonomy" id="50390"/>
    <lineage>
        <taxon>Eukaryota</taxon>
        <taxon>Metazoa</taxon>
        <taxon>Ecdysozoa</taxon>
        <taxon>Arthropoda</taxon>
        <taxon>Hexapoda</taxon>
        <taxon>Insecta</taxon>
        <taxon>Pterygota</taxon>
        <taxon>Neoptera</taxon>
        <taxon>Endopterygota</taxon>
        <taxon>Coleoptera</taxon>
        <taxon>Polyphaga</taxon>
        <taxon>Cucujiformia</taxon>
        <taxon>Chrysomeloidea</taxon>
        <taxon>Chrysomelidae</taxon>
        <taxon>Galerucinae</taxon>
        <taxon>Diabroticina</taxon>
        <taxon>Diabroticites</taxon>
        <taxon>Diabrotica</taxon>
    </lineage>
</organism>
<evidence type="ECO:0000256" key="3">
    <source>
        <dbReference type="ARBA" id="ARBA00022692"/>
    </source>
</evidence>
<comment type="subcellular location">
    <subcellularLocation>
        <location evidence="1">Membrane</location>
        <topology evidence="1">Lipid-anchor</topology>
        <topology evidence="1">GPI-anchor</topology>
    </subcellularLocation>
</comment>
<evidence type="ECO:0008006" key="13">
    <source>
        <dbReference type="Google" id="ProtNLM"/>
    </source>
</evidence>
<dbReference type="Proteomes" id="UP001652700">
    <property type="component" value="Unplaced"/>
</dbReference>
<dbReference type="InterPro" id="IPR050975">
    <property type="entry name" value="Sleep_regulator"/>
</dbReference>
<evidence type="ECO:0000313" key="11">
    <source>
        <dbReference type="EnsemblMetazoa" id="XP_050513290.1"/>
    </source>
</evidence>
<evidence type="ECO:0000313" key="12">
    <source>
        <dbReference type="Proteomes" id="UP001652700"/>
    </source>
</evidence>
<dbReference type="GeneID" id="126888892"/>
<evidence type="ECO:0000256" key="5">
    <source>
        <dbReference type="ARBA" id="ARBA00022989"/>
    </source>
</evidence>
<evidence type="ECO:0000256" key="7">
    <source>
        <dbReference type="ARBA" id="ARBA00023180"/>
    </source>
</evidence>
<dbReference type="RefSeq" id="XP_050513290.1">
    <property type="nucleotide sequence ID" value="XM_050657333.1"/>
</dbReference>
<dbReference type="Pfam" id="PF17064">
    <property type="entry name" value="QVR"/>
    <property type="match status" value="1"/>
</dbReference>
<keyword evidence="5 9" id="KW-1133">Transmembrane helix</keyword>
<evidence type="ECO:0000256" key="10">
    <source>
        <dbReference type="SAM" id="SignalP"/>
    </source>
</evidence>
<accession>A0ABM5KSX3</accession>
<protein>
    <recommendedName>
        <fullName evidence="13">Protein sleepless</fullName>
    </recommendedName>
</protein>
<sequence length="145" mass="15209">MASTLTTIVAVLLVINGAYALECYKCNSQDKTLCKWGLTSFLQDTEQCSSVLGAVFSPKCYKITAKSKGGSEYIARGCMATGLGGGCSAMAKTLSWFSSAVSSDDPDSLQVLGCETCETDKCNSATKLTGFAFIGLVLSAMAFLM</sequence>
<evidence type="ECO:0000256" key="8">
    <source>
        <dbReference type="ARBA" id="ARBA00023288"/>
    </source>
</evidence>
<evidence type="ECO:0000256" key="9">
    <source>
        <dbReference type="SAM" id="Phobius"/>
    </source>
</evidence>
<evidence type="ECO:0000256" key="6">
    <source>
        <dbReference type="ARBA" id="ARBA00023136"/>
    </source>
</evidence>
<proteinExistence type="predicted"/>
<reference evidence="11" key="1">
    <citation type="submission" date="2025-05" db="UniProtKB">
        <authorList>
            <consortium name="EnsemblMetazoa"/>
        </authorList>
    </citation>
    <scope>IDENTIFICATION</scope>
</reference>
<evidence type="ECO:0000256" key="4">
    <source>
        <dbReference type="ARBA" id="ARBA00022729"/>
    </source>
</evidence>
<feature type="transmembrane region" description="Helical" evidence="9">
    <location>
        <begin position="128"/>
        <end position="144"/>
    </location>
</feature>
<dbReference type="PANTHER" id="PTHR33562:SF20">
    <property type="entry name" value="PROTEIN QUIVER"/>
    <property type="match status" value="1"/>
</dbReference>
<keyword evidence="4 10" id="KW-0732">Signal</keyword>
<dbReference type="InterPro" id="IPR031424">
    <property type="entry name" value="QVR-like"/>
</dbReference>
<keyword evidence="6 9" id="KW-0472">Membrane</keyword>
<feature type="signal peptide" evidence="10">
    <location>
        <begin position="1"/>
        <end position="20"/>
    </location>
</feature>
<name>A0ABM5KSX3_DIAVI</name>
<evidence type="ECO:0000256" key="1">
    <source>
        <dbReference type="ARBA" id="ARBA00004589"/>
    </source>
</evidence>
<keyword evidence="12" id="KW-1185">Reference proteome</keyword>
<dbReference type="PANTHER" id="PTHR33562">
    <property type="entry name" value="ATILLA, ISOFORM B-RELATED-RELATED"/>
    <property type="match status" value="1"/>
</dbReference>
<evidence type="ECO:0000256" key="2">
    <source>
        <dbReference type="ARBA" id="ARBA00022622"/>
    </source>
</evidence>
<dbReference type="EnsemblMetazoa" id="XM_050657333.1">
    <property type="protein sequence ID" value="XP_050513290.1"/>
    <property type="gene ID" value="LOC126888892"/>
</dbReference>
<keyword evidence="8" id="KW-0449">Lipoprotein</keyword>
<feature type="chain" id="PRO_5046883399" description="Protein sleepless" evidence="10">
    <location>
        <begin position="21"/>
        <end position="145"/>
    </location>
</feature>
<keyword evidence="3 9" id="KW-0812">Transmembrane</keyword>